<dbReference type="Proteomes" id="UP000215377">
    <property type="component" value="Unassembled WGS sequence"/>
</dbReference>
<feature type="transmembrane region" description="Helical" evidence="1">
    <location>
        <begin position="20"/>
        <end position="38"/>
    </location>
</feature>
<sequence>MLRGMIPLLAYWNRRRSWHLALAAILLMVGGAGRSIYWEGVSIALDAEARRAFRAQLGGMDVNVVFNSILIWSAIHWLKLLHLMIPENERGRWSIWTAPCWPSSGFSFDGLRDLWRNLRR</sequence>
<proteinExistence type="predicted"/>
<keyword evidence="1" id="KW-0812">Transmembrane</keyword>
<dbReference type="EMBL" id="AQQR01000001">
    <property type="protein sequence ID" value="OWU77593.1"/>
    <property type="molecule type" value="Genomic_DNA"/>
</dbReference>
<accession>A0A225NRW7</accession>
<gene>
    <name evidence="2" type="ORF">ATO3_02580</name>
</gene>
<evidence type="ECO:0000313" key="3">
    <source>
        <dbReference type="Proteomes" id="UP000215377"/>
    </source>
</evidence>
<organism evidence="2 3">
    <name type="scientific">Marinibacterium profundimaris</name>
    <dbReference type="NCBI Taxonomy" id="1679460"/>
    <lineage>
        <taxon>Bacteria</taxon>
        <taxon>Pseudomonadati</taxon>
        <taxon>Pseudomonadota</taxon>
        <taxon>Alphaproteobacteria</taxon>
        <taxon>Rhodobacterales</taxon>
        <taxon>Paracoccaceae</taxon>
        <taxon>Marinibacterium</taxon>
    </lineage>
</organism>
<evidence type="ECO:0000256" key="1">
    <source>
        <dbReference type="SAM" id="Phobius"/>
    </source>
</evidence>
<keyword evidence="1" id="KW-0472">Membrane</keyword>
<keyword evidence="1" id="KW-1133">Transmembrane helix</keyword>
<name>A0A225NRW7_9RHOB</name>
<feature type="transmembrane region" description="Helical" evidence="1">
    <location>
        <begin position="64"/>
        <end position="85"/>
    </location>
</feature>
<comment type="caution">
    <text evidence="2">The sequence shown here is derived from an EMBL/GenBank/DDBJ whole genome shotgun (WGS) entry which is preliminary data.</text>
</comment>
<protein>
    <submittedName>
        <fullName evidence="2">Uncharacterized protein</fullName>
    </submittedName>
</protein>
<reference evidence="2 3" key="1">
    <citation type="submission" date="2013-04" db="EMBL/GenBank/DDBJ databases">
        <title>Oceanicola sp. 22II1-22F33 Genome Sequencing.</title>
        <authorList>
            <person name="Lai Q."/>
            <person name="Li G."/>
            <person name="Shao Z."/>
        </authorList>
    </citation>
    <scope>NUCLEOTIDE SEQUENCE [LARGE SCALE GENOMIC DNA]</scope>
    <source>
        <strain evidence="2 3">22II1-22F33</strain>
    </source>
</reference>
<dbReference type="AlphaFoldDB" id="A0A225NRW7"/>
<evidence type="ECO:0000313" key="2">
    <source>
        <dbReference type="EMBL" id="OWU77593.1"/>
    </source>
</evidence>
<keyword evidence="3" id="KW-1185">Reference proteome</keyword>